<evidence type="ECO:0000256" key="6">
    <source>
        <dbReference type="SAM" id="MobiDB-lite"/>
    </source>
</evidence>
<keyword evidence="3" id="KW-0223">Dioxygenase</keyword>
<evidence type="ECO:0000256" key="5">
    <source>
        <dbReference type="ARBA" id="ARBA00023004"/>
    </source>
</evidence>
<evidence type="ECO:0000256" key="2">
    <source>
        <dbReference type="ARBA" id="ARBA00022723"/>
    </source>
</evidence>
<dbReference type="OrthoDB" id="10257314at2759"/>
<dbReference type="PANTHER" id="PTHR30468">
    <property type="entry name" value="ALPHA-KETOGLUTARATE-DEPENDENT SULFONATE DIOXYGENASE"/>
    <property type="match status" value="1"/>
</dbReference>
<dbReference type="AlphaFoldDB" id="A0A165XW10"/>
<keyword evidence="4" id="KW-0560">Oxidoreductase</keyword>
<gene>
    <name evidence="8" type="ORF">FIBSPDRAFT_994509</name>
</gene>
<dbReference type="Proteomes" id="UP000076532">
    <property type="component" value="Unassembled WGS sequence"/>
</dbReference>
<dbReference type="EMBL" id="KV417710">
    <property type="protein sequence ID" value="KZP08954.1"/>
    <property type="molecule type" value="Genomic_DNA"/>
</dbReference>
<evidence type="ECO:0000256" key="1">
    <source>
        <dbReference type="ARBA" id="ARBA00005896"/>
    </source>
</evidence>
<keyword evidence="5" id="KW-0408">Iron</keyword>
<comment type="similarity">
    <text evidence="1">Belongs to the TfdA dioxygenase family.</text>
</comment>
<sequence length="214" mass="24499">MVTGATRTQDKPKDRTITETYYTTDITLPPLVLTPNYQEHFRTVFNTCPQTQGIAPHNTEPLYFRRVPRSTSHSSQQHAQRTGIPIQDPRGSPENTGSELTAVHPVIRTHPVTGFKTLFVNRTFTKRIVELAPDESDTVLEYLFRHVAENHDLQVRYRWRANDLAIWDNRCTFHTATNDYEAHRQGNRVVGIGEKPYFDAASKSRREVLGVSVP</sequence>
<dbReference type="PANTHER" id="PTHR30468:SF10">
    <property type="entry name" value="TAUD_TFDA-LIKE DOMAIN-CONTAINING PROTEIN"/>
    <property type="match status" value="1"/>
</dbReference>
<feature type="region of interest" description="Disordered" evidence="6">
    <location>
        <begin position="68"/>
        <end position="98"/>
    </location>
</feature>
<feature type="compositionally biased region" description="Polar residues" evidence="6">
    <location>
        <begin position="69"/>
        <end position="80"/>
    </location>
</feature>
<protein>
    <submittedName>
        <fullName evidence="8">TauD-domain-containing protein</fullName>
    </submittedName>
</protein>
<organism evidence="8 9">
    <name type="scientific">Athelia psychrophila</name>
    <dbReference type="NCBI Taxonomy" id="1759441"/>
    <lineage>
        <taxon>Eukaryota</taxon>
        <taxon>Fungi</taxon>
        <taxon>Dikarya</taxon>
        <taxon>Basidiomycota</taxon>
        <taxon>Agaricomycotina</taxon>
        <taxon>Agaricomycetes</taxon>
        <taxon>Agaricomycetidae</taxon>
        <taxon>Atheliales</taxon>
        <taxon>Atheliaceae</taxon>
        <taxon>Athelia</taxon>
    </lineage>
</organism>
<name>A0A165XW10_9AGAM</name>
<reference evidence="8 9" key="1">
    <citation type="journal article" date="2016" name="Mol. Biol. Evol.">
        <title>Comparative Genomics of Early-Diverging Mushroom-Forming Fungi Provides Insights into the Origins of Lignocellulose Decay Capabilities.</title>
        <authorList>
            <person name="Nagy L.G."/>
            <person name="Riley R."/>
            <person name="Tritt A."/>
            <person name="Adam C."/>
            <person name="Daum C."/>
            <person name="Floudas D."/>
            <person name="Sun H."/>
            <person name="Yadav J.S."/>
            <person name="Pangilinan J."/>
            <person name="Larsson K.H."/>
            <person name="Matsuura K."/>
            <person name="Barry K."/>
            <person name="Labutti K."/>
            <person name="Kuo R."/>
            <person name="Ohm R.A."/>
            <person name="Bhattacharya S.S."/>
            <person name="Shirouzu T."/>
            <person name="Yoshinaga Y."/>
            <person name="Martin F.M."/>
            <person name="Grigoriev I.V."/>
            <person name="Hibbett D.S."/>
        </authorList>
    </citation>
    <scope>NUCLEOTIDE SEQUENCE [LARGE SCALE GENOMIC DNA]</scope>
    <source>
        <strain evidence="8 9">CBS 109695</strain>
    </source>
</reference>
<dbReference type="GO" id="GO:0046872">
    <property type="term" value="F:metal ion binding"/>
    <property type="evidence" value="ECO:0007669"/>
    <property type="project" value="UniProtKB-KW"/>
</dbReference>
<dbReference type="Pfam" id="PF02668">
    <property type="entry name" value="TauD"/>
    <property type="match status" value="1"/>
</dbReference>
<dbReference type="GO" id="GO:0005737">
    <property type="term" value="C:cytoplasm"/>
    <property type="evidence" value="ECO:0007669"/>
    <property type="project" value="TreeGrafter"/>
</dbReference>
<evidence type="ECO:0000259" key="7">
    <source>
        <dbReference type="Pfam" id="PF02668"/>
    </source>
</evidence>
<feature type="domain" description="TauD/TfdA-like" evidence="7">
    <location>
        <begin position="85"/>
        <end position="185"/>
    </location>
</feature>
<dbReference type="InterPro" id="IPR003819">
    <property type="entry name" value="TauD/TfdA-like"/>
</dbReference>
<keyword evidence="2" id="KW-0479">Metal-binding</keyword>
<dbReference type="SUPFAM" id="SSF51197">
    <property type="entry name" value="Clavaminate synthase-like"/>
    <property type="match status" value="1"/>
</dbReference>
<dbReference type="InterPro" id="IPR051323">
    <property type="entry name" value="AtsK-like"/>
</dbReference>
<dbReference type="STRING" id="436010.A0A165XW10"/>
<evidence type="ECO:0000313" key="9">
    <source>
        <dbReference type="Proteomes" id="UP000076532"/>
    </source>
</evidence>
<evidence type="ECO:0000256" key="4">
    <source>
        <dbReference type="ARBA" id="ARBA00023002"/>
    </source>
</evidence>
<accession>A0A165XW10</accession>
<dbReference type="Gene3D" id="3.60.130.10">
    <property type="entry name" value="Clavaminate synthase-like"/>
    <property type="match status" value="1"/>
</dbReference>
<evidence type="ECO:0000313" key="8">
    <source>
        <dbReference type="EMBL" id="KZP08954.1"/>
    </source>
</evidence>
<evidence type="ECO:0000256" key="3">
    <source>
        <dbReference type="ARBA" id="ARBA00022964"/>
    </source>
</evidence>
<dbReference type="GO" id="GO:0016706">
    <property type="term" value="F:2-oxoglutarate-dependent dioxygenase activity"/>
    <property type="evidence" value="ECO:0007669"/>
    <property type="project" value="TreeGrafter"/>
</dbReference>
<keyword evidence="9" id="KW-1185">Reference proteome</keyword>
<proteinExistence type="inferred from homology"/>
<dbReference type="InterPro" id="IPR042098">
    <property type="entry name" value="TauD-like_sf"/>
</dbReference>